<accession>A0ABR3PWI2</accession>
<sequence length="132" mass="15165">MVQRDYHIPLSAGEHILYLFTTRNNHALTRPESYAVKKYVEDELPLAGVPTFAFVWLSKTIDAGPHGFLLQFSIWDKFELPPELVVKIGSCMVKTAHWHVDAVRYYPRAVDTMQSVEVTPTGYPTYLFRHSP</sequence>
<name>A0ABR3PWI2_9TREE</name>
<evidence type="ECO:0000313" key="1">
    <source>
        <dbReference type="EMBL" id="KAL1406789.1"/>
    </source>
</evidence>
<protein>
    <submittedName>
        <fullName evidence="1">Uncharacterized protein</fullName>
    </submittedName>
</protein>
<comment type="caution">
    <text evidence="1">The sequence shown here is derived from an EMBL/GenBank/DDBJ whole genome shotgun (WGS) entry which is preliminary data.</text>
</comment>
<proteinExistence type="predicted"/>
<organism evidence="1 2">
    <name type="scientific">Vanrija albida</name>
    <dbReference type="NCBI Taxonomy" id="181172"/>
    <lineage>
        <taxon>Eukaryota</taxon>
        <taxon>Fungi</taxon>
        <taxon>Dikarya</taxon>
        <taxon>Basidiomycota</taxon>
        <taxon>Agaricomycotina</taxon>
        <taxon>Tremellomycetes</taxon>
        <taxon>Trichosporonales</taxon>
        <taxon>Trichosporonaceae</taxon>
        <taxon>Vanrija</taxon>
    </lineage>
</organism>
<dbReference type="GeneID" id="95987238"/>
<gene>
    <name evidence="1" type="ORF">Q8F55_006195</name>
</gene>
<evidence type="ECO:0000313" key="2">
    <source>
        <dbReference type="Proteomes" id="UP001565368"/>
    </source>
</evidence>
<reference evidence="1 2" key="1">
    <citation type="submission" date="2023-08" db="EMBL/GenBank/DDBJ databases">
        <title>Annotated Genome Sequence of Vanrija albida AlHP1.</title>
        <authorList>
            <person name="Herzog R."/>
        </authorList>
    </citation>
    <scope>NUCLEOTIDE SEQUENCE [LARGE SCALE GENOMIC DNA]</scope>
    <source>
        <strain evidence="1 2">AlHP1</strain>
    </source>
</reference>
<dbReference type="EMBL" id="JBBXJM010000005">
    <property type="protein sequence ID" value="KAL1406789.1"/>
    <property type="molecule type" value="Genomic_DNA"/>
</dbReference>
<dbReference type="RefSeq" id="XP_069206733.1">
    <property type="nucleotide sequence ID" value="XM_069354662.1"/>
</dbReference>
<dbReference type="Proteomes" id="UP001565368">
    <property type="component" value="Unassembled WGS sequence"/>
</dbReference>
<keyword evidence="2" id="KW-1185">Reference proteome</keyword>